<comment type="similarity">
    <text evidence="2">Belongs to the SusD family.</text>
</comment>
<evidence type="ECO:0000313" key="10">
    <source>
        <dbReference type="Proteomes" id="UP000215244"/>
    </source>
</evidence>
<reference evidence="9 10" key="1">
    <citation type="submission" date="2017-08" db="EMBL/GenBank/DDBJ databases">
        <title>The complete genome sequence of Maribacter sp. B1, isolated from deep-sea sediment.</title>
        <authorList>
            <person name="Wu Y.-H."/>
            <person name="Cheng H."/>
            <person name="Xu X.-W."/>
        </authorList>
    </citation>
    <scope>NUCLEOTIDE SEQUENCE [LARGE SCALE GENOMIC DNA]</scope>
    <source>
        <strain evidence="9 10">B1</strain>
    </source>
</reference>
<accession>A0A223VB45</accession>
<keyword evidence="4" id="KW-0472">Membrane</keyword>
<feature type="domain" description="RagB/SusD" evidence="7">
    <location>
        <begin position="276"/>
        <end position="471"/>
    </location>
</feature>
<dbReference type="Pfam" id="PF07980">
    <property type="entry name" value="SusD_RagB"/>
    <property type="match status" value="1"/>
</dbReference>
<evidence type="ECO:0000256" key="6">
    <source>
        <dbReference type="SAM" id="SignalP"/>
    </source>
</evidence>
<dbReference type="Proteomes" id="UP000215244">
    <property type="component" value="Chromosome"/>
</dbReference>
<feature type="chain" id="PRO_5012691377" evidence="6">
    <location>
        <begin position="22"/>
        <end position="510"/>
    </location>
</feature>
<organism evidence="9 10">
    <name type="scientific">Maribacter cobaltidurans</name>
    <dbReference type="NCBI Taxonomy" id="1178778"/>
    <lineage>
        <taxon>Bacteria</taxon>
        <taxon>Pseudomonadati</taxon>
        <taxon>Bacteroidota</taxon>
        <taxon>Flavobacteriia</taxon>
        <taxon>Flavobacteriales</taxon>
        <taxon>Flavobacteriaceae</taxon>
        <taxon>Maribacter</taxon>
    </lineage>
</organism>
<dbReference type="KEGG" id="marb:CJ263_04725"/>
<evidence type="ECO:0000259" key="8">
    <source>
        <dbReference type="Pfam" id="PF14322"/>
    </source>
</evidence>
<feature type="domain" description="SusD-like N-terminal" evidence="8">
    <location>
        <begin position="104"/>
        <end position="220"/>
    </location>
</feature>
<name>A0A223VB45_9FLAO</name>
<dbReference type="GO" id="GO:0009279">
    <property type="term" value="C:cell outer membrane"/>
    <property type="evidence" value="ECO:0007669"/>
    <property type="project" value="UniProtKB-SubCell"/>
</dbReference>
<dbReference type="AlphaFoldDB" id="A0A223VB45"/>
<evidence type="ECO:0000259" key="7">
    <source>
        <dbReference type="Pfam" id="PF07980"/>
    </source>
</evidence>
<evidence type="ECO:0000256" key="4">
    <source>
        <dbReference type="ARBA" id="ARBA00023136"/>
    </source>
</evidence>
<dbReference type="OrthoDB" id="5694214at2"/>
<keyword evidence="3 6" id="KW-0732">Signal</keyword>
<dbReference type="Pfam" id="PF14322">
    <property type="entry name" value="SusD-like_3"/>
    <property type="match status" value="1"/>
</dbReference>
<gene>
    <name evidence="9" type="ORF">CJ263_04725</name>
</gene>
<dbReference type="InterPro" id="IPR012944">
    <property type="entry name" value="SusD_RagB_dom"/>
</dbReference>
<dbReference type="EMBL" id="CP022957">
    <property type="protein sequence ID" value="ASV32566.1"/>
    <property type="molecule type" value="Genomic_DNA"/>
</dbReference>
<evidence type="ECO:0000256" key="2">
    <source>
        <dbReference type="ARBA" id="ARBA00006275"/>
    </source>
</evidence>
<evidence type="ECO:0000256" key="1">
    <source>
        <dbReference type="ARBA" id="ARBA00004442"/>
    </source>
</evidence>
<dbReference type="RefSeq" id="WP_094999118.1">
    <property type="nucleotide sequence ID" value="NZ_BMJL01000001.1"/>
</dbReference>
<dbReference type="SUPFAM" id="SSF48452">
    <property type="entry name" value="TPR-like"/>
    <property type="match status" value="1"/>
</dbReference>
<dbReference type="CDD" id="cd08977">
    <property type="entry name" value="SusD"/>
    <property type="match status" value="1"/>
</dbReference>
<proteinExistence type="inferred from homology"/>
<dbReference type="InterPro" id="IPR033985">
    <property type="entry name" value="SusD-like_N"/>
</dbReference>
<evidence type="ECO:0000256" key="5">
    <source>
        <dbReference type="ARBA" id="ARBA00023237"/>
    </source>
</evidence>
<dbReference type="Gene3D" id="1.25.40.390">
    <property type="match status" value="1"/>
</dbReference>
<evidence type="ECO:0000313" key="9">
    <source>
        <dbReference type="EMBL" id="ASV32566.1"/>
    </source>
</evidence>
<keyword evidence="5" id="KW-0998">Cell outer membrane</keyword>
<keyword evidence="10" id="KW-1185">Reference proteome</keyword>
<dbReference type="InterPro" id="IPR011990">
    <property type="entry name" value="TPR-like_helical_dom_sf"/>
</dbReference>
<dbReference type="PROSITE" id="PS51257">
    <property type="entry name" value="PROKAR_LIPOPROTEIN"/>
    <property type="match status" value="1"/>
</dbReference>
<sequence>MKNFKLIIAVVAAFLFTLSCGREDLDVTNPNQVVVATYYKNGNELRNGVYSIYASWQSLQLYAREYFFLHDLRGDDNKAGGGQLETPRNQLLIGTNDPGNSVARDVWTGLYAVILRSNIVIEQGPGVEDISEGLRTALIAEAKLMRGWAYFELGSLWGGVPIYTTYASTFEDSAPKSSQEDVLAQAIQDLQDAASGLPLASNTEQVGRFSKGTAQAMLGRALMFTGDYAGAKNAFEAIVNSGEYALVDEYDDNFQEENEYNSESIAEIGYANVGGFNWNGTGDDVGNEQSVRTQEYSAVGWRNLIPSEGLLNEFERTSKGDAKDDPRFAKSFYTLGDTFNNGESVLTDVQGEETTFEGVTTKISWRKYSLMYKTDPGGFLTGGINMRVIRYAEVLINLAECELELGNSSRAISLLNQVRSRPSVDMPPYPTANVPVSNPTEVMEAIIHEKRVELSSEQIRNRDILRWRKEGKLATEPIAHYSPKLELLPIPQSEIDNNSNLSEADQNPGY</sequence>
<feature type="signal peptide" evidence="6">
    <location>
        <begin position="1"/>
        <end position="21"/>
    </location>
</feature>
<comment type="subcellular location">
    <subcellularLocation>
        <location evidence="1">Cell outer membrane</location>
    </subcellularLocation>
</comment>
<protein>
    <submittedName>
        <fullName evidence="9">RagB/SusD family nutrient uptake outer membrane protein</fullName>
    </submittedName>
</protein>
<evidence type="ECO:0000256" key="3">
    <source>
        <dbReference type="ARBA" id="ARBA00022729"/>
    </source>
</evidence>